<gene>
    <name evidence="1" type="ORF">PHMEG_00028518</name>
</gene>
<dbReference type="Proteomes" id="UP000198211">
    <property type="component" value="Unassembled WGS sequence"/>
</dbReference>
<organism evidence="1 2">
    <name type="scientific">Phytophthora megakarya</name>
    <dbReference type="NCBI Taxonomy" id="4795"/>
    <lineage>
        <taxon>Eukaryota</taxon>
        <taxon>Sar</taxon>
        <taxon>Stramenopiles</taxon>
        <taxon>Oomycota</taxon>
        <taxon>Peronosporomycetes</taxon>
        <taxon>Peronosporales</taxon>
        <taxon>Peronosporaceae</taxon>
        <taxon>Phytophthora</taxon>
    </lineage>
</organism>
<name>A0A225V5S9_9STRA</name>
<evidence type="ECO:0000313" key="1">
    <source>
        <dbReference type="EMBL" id="OWZ00319.1"/>
    </source>
</evidence>
<protein>
    <submittedName>
        <fullName evidence="1">Uncharacterized protein</fullName>
    </submittedName>
</protein>
<dbReference type="AlphaFoldDB" id="A0A225V5S9"/>
<accession>A0A225V5S9</accession>
<keyword evidence="2" id="KW-1185">Reference proteome</keyword>
<comment type="caution">
    <text evidence="1">The sequence shown here is derived from an EMBL/GenBank/DDBJ whole genome shotgun (WGS) entry which is preliminary data.</text>
</comment>
<dbReference type="EMBL" id="NBNE01007717">
    <property type="protein sequence ID" value="OWZ00319.1"/>
    <property type="molecule type" value="Genomic_DNA"/>
</dbReference>
<proteinExistence type="predicted"/>
<reference evidence="2" key="1">
    <citation type="submission" date="2017-03" db="EMBL/GenBank/DDBJ databases">
        <title>Phytopthora megakarya and P. palmivora, two closely related causual agents of cacao black pod achieved similar genome size and gene model numbers by different mechanisms.</title>
        <authorList>
            <person name="Ali S."/>
            <person name="Shao J."/>
            <person name="Larry D.J."/>
            <person name="Kronmiller B."/>
            <person name="Shen D."/>
            <person name="Strem M.D."/>
            <person name="Melnick R.L."/>
            <person name="Guiltinan M.J."/>
            <person name="Tyler B.M."/>
            <person name="Meinhardt L.W."/>
            <person name="Bailey B.A."/>
        </authorList>
    </citation>
    <scope>NUCLEOTIDE SEQUENCE [LARGE SCALE GENOMIC DNA]</scope>
    <source>
        <strain evidence="2">zdho120</strain>
    </source>
</reference>
<sequence length="112" mass="12855">MWAVYEREQVTDLGNHTKNSKLLFEGSWGALKDILSPEMELDECVETLVFLQATAELEYASQFNIIGSRYYHRADEMLLLLANLVSPYAFDLIQKESDLENYRMRAGGNRTG</sequence>
<evidence type="ECO:0000313" key="2">
    <source>
        <dbReference type="Proteomes" id="UP000198211"/>
    </source>
</evidence>
<dbReference type="OrthoDB" id="123348at2759"/>